<comment type="caution">
    <text evidence="1">The sequence shown here is derived from an EMBL/GenBank/DDBJ whole genome shotgun (WGS) entry which is preliminary data.</text>
</comment>
<proteinExistence type="predicted"/>
<accession>A0A1J5PFS7</accession>
<protein>
    <submittedName>
        <fullName evidence="1">Uncharacterized protein</fullName>
    </submittedName>
</protein>
<name>A0A1J5PFS7_9ZZZZ</name>
<dbReference type="AlphaFoldDB" id="A0A1J5PFS7"/>
<sequence length="107" mass="11725">MLGSAVYEQRFQGQKKIARRAAPTLLGLPIGAKFGAQFLHDGRGARDFGAAKLQPLELGQQVAASRRRQSLQKVQESVGLFHLTGFATNGKLMIRPLPEGTVRLRNQ</sequence>
<organism evidence="1">
    <name type="scientific">mine drainage metagenome</name>
    <dbReference type="NCBI Taxonomy" id="410659"/>
    <lineage>
        <taxon>unclassified sequences</taxon>
        <taxon>metagenomes</taxon>
        <taxon>ecological metagenomes</taxon>
    </lineage>
</organism>
<gene>
    <name evidence="1" type="ORF">GALL_520330</name>
</gene>
<evidence type="ECO:0000313" key="1">
    <source>
        <dbReference type="EMBL" id="OIQ66396.1"/>
    </source>
</evidence>
<reference evidence="1" key="1">
    <citation type="submission" date="2016-10" db="EMBL/GenBank/DDBJ databases">
        <title>Sequence of Gallionella enrichment culture.</title>
        <authorList>
            <person name="Poehlein A."/>
            <person name="Muehling M."/>
            <person name="Daniel R."/>
        </authorList>
    </citation>
    <scope>NUCLEOTIDE SEQUENCE</scope>
</reference>
<dbReference type="EMBL" id="MLJW01006632">
    <property type="protein sequence ID" value="OIQ66396.1"/>
    <property type="molecule type" value="Genomic_DNA"/>
</dbReference>